<organism evidence="5 6">
    <name type="scientific">Frigoriglobus tundricola</name>
    <dbReference type="NCBI Taxonomy" id="2774151"/>
    <lineage>
        <taxon>Bacteria</taxon>
        <taxon>Pseudomonadati</taxon>
        <taxon>Planctomycetota</taxon>
        <taxon>Planctomycetia</taxon>
        <taxon>Gemmatales</taxon>
        <taxon>Gemmataceae</taxon>
        <taxon>Frigoriglobus</taxon>
    </lineage>
</organism>
<accession>A0A6M5YYT4</accession>
<dbReference type="EC" id="2.3.1.79" evidence="5"/>
<comment type="similarity">
    <text evidence="1">Belongs to the transferase hexapeptide repeat family.</text>
</comment>
<evidence type="ECO:0000313" key="6">
    <source>
        <dbReference type="Proteomes" id="UP000503447"/>
    </source>
</evidence>
<keyword evidence="2 5" id="KW-0808">Transferase</keyword>
<evidence type="ECO:0000256" key="3">
    <source>
        <dbReference type="ARBA" id="ARBA00022737"/>
    </source>
</evidence>
<sequence>MSLRGKLQRGEGPFWGRAKRAAKAVYSLHVPVNGVTRRPFQLAYRFHVLARESWIWTKRFFWYEPLFRGQCESVGSGFQMEELPWITGAGRIVIGNSVQLSGKSSFTFYHPVFGPPELVIGDGTFIGHGCGFNIGRSVRIGRYCLFATSVQIFDNDGHPLDAASRRTSMLTPPEAIKPVVIGDEVWVGNGSLILKGVTIGDRAVVGARSVVTKDVPPDTVVAGNPARVVKVLDRPAAPPGGGGW</sequence>
<dbReference type="InterPro" id="IPR018357">
    <property type="entry name" value="Hexapep_transf_CS"/>
</dbReference>
<dbReference type="Pfam" id="PF14602">
    <property type="entry name" value="Hexapep_2"/>
    <property type="match status" value="1"/>
</dbReference>
<dbReference type="GO" id="GO:0008925">
    <property type="term" value="F:maltose O-acetyltransferase activity"/>
    <property type="evidence" value="ECO:0007669"/>
    <property type="project" value="UniProtKB-EC"/>
</dbReference>
<dbReference type="Gene3D" id="2.160.10.10">
    <property type="entry name" value="Hexapeptide repeat proteins"/>
    <property type="match status" value="1"/>
</dbReference>
<dbReference type="KEGG" id="ftj:FTUN_5642"/>
<evidence type="ECO:0000256" key="2">
    <source>
        <dbReference type="ARBA" id="ARBA00022679"/>
    </source>
</evidence>
<dbReference type="PANTHER" id="PTHR23416:SF23">
    <property type="entry name" value="ACETYLTRANSFERASE C18B11.09C-RELATED"/>
    <property type="match status" value="1"/>
</dbReference>
<dbReference type="PROSITE" id="PS00101">
    <property type="entry name" value="HEXAPEP_TRANSFERASES"/>
    <property type="match status" value="1"/>
</dbReference>
<evidence type="ECO:0000256" key="4">
    <source>
        <dbReference type="ARBA" id="ARBA00023315"/>
    </source>
</evidence>
<evidence type="ECO:0000256" key="1">
    <source>
        <dbReference type="ARBA" id="ARBA00007274"/>
    </source>
</evidence>
<protein>
    <submittedName>
        <fullName evidence="5">Maltose O-acetyltransferase</fullName>
        <ecNumber evidence="5">2.3.1.79</ecNumber>
    </submittedName>
</protein>
<dbReference type="SUPFAM" id="SSF51161">
    <property type="entry name" value="Trimeric LpxA-like enzymes"/>
    <property type="match status" value="1"/>
</dbReference>
<dbReference type="Pfam" id="PF00132">
    <property type="entry name" value="Hexapep"/>
    <property type="match status" value="1"/>
</dbReference>
<dbReference type="PANTHER" id="PTHR23416">
    <property type="entry name" value="SIALIC ACID SYNTHASE-RELATED"/>
    <property type="match status" value="1"/>
</dbReference>
<dbReference type="AlphaFoldDB" id="A0A6M5YYT4"/>
<dbReference type="EMBL" id="CP053452">
    <property type="protein sequence ID" value="QJW98062.1"/>
    <property type="molecule type" value="Genomic_DNA"/>
</dbReference>
<gene>
    <name evidence="5" type="ORF">FTUN_5642</name>
</gene>
<dbReference type="InterPro" id="IPR051159">
    <property type="entry name" value="Hexapeptide_acetyltransf"/>
</dbReference>
<dbReference type="InterPro" id="IPR011004">
    <property type="entry name" value="Trimer_LpxA-like_sf"/>
</dbReference>
<keyword evidence="3" id="KW-0677">Repeat</keyword>
<evidence type="ECO:0000313" key="5">
    <source>
        <dbReference type="EMBL" id="QJW98062.1"/>
    </source>
</evidence>
<keyword evidence="4 5" id="KW-0012">Acyltransferase</keyword>
<proteinExistence type="inferred from homology"/>
<keyword evidence="6" id="KW-1185">Reference proteome</keyword>
<dbReference type="InterPro" id="IPR001451">
    <property type="entry name" value="Hexapep"/>
</dbReference>
<name>A0A6M5YYT4_9BACT</name>
<reference evidence="6" key="1">
    <citation type="submission" date="2020-05" db="EMBL/GenBank/DDBJ databases">
        <title>Frigoriglobus tundricola gen. nov., sp. nov., a psychrotolerant cellulolytic planctomycete of the family Gemmataceae with two divergent copies of 16S rRNA gene.</title>
        <authorList>
            <person name="Kulichevskaya I.S."/>
            <person name="Ivanova A.A."/>
            <person name="Naumoff D.G."/>
            <person name="Beletsky A.V."/>
            <person name="Rijpstra W.I.C."/>
            <person name="Sinninghe Damste J.S."/>
            <person name="Mardanov A.V."/>
            <person name="Ravin N.V."/>
            <person name="Dedysh S.N."/>
        </authorList>
    </citation>
    <scope>NUCLEOTIDE SEQUENCE [LARGE SCALE GENOMIC DNA]</scope>
    <source>
        <strain evidence="6">PL17</strain>
    </source>
</reference>
<dbReference type="Proteomes" id="UP000503447">
    <property type="component" value="Chromosome"/>
</dbReference>